<dbReference type="RefSeq" id="WP_048593421.1">
    <property type="nucleotide sequence ID" value="NZ_CVLB01000001.1"/>
</dbReference>
<dbReference type="SUPFAM" id="SSF102114">
    <property type="entry name" value="Radical SAM enzymes"/>
    <property type="match status" value="1"/>
</dbReference>
<sequence length="302" mass="35810">MLKYREINCKSALNKIDNEYGFCYDLNIYRGCLHKCYYCFAVYSHKYINSKDFFGEIFVKKNIAEVLEKELSSRNWNRDIINLGSVTDNYQEAEKDYKLMRDVLKLLIRYKTPMCISTKSDLILRDFDLIDELSSIVPVRIASTITTLDEKLSSLIEPNVISPIKRFDMLREFKKTKAIVAVHAMPVMPFITEDSIEDIFKKVKEYGIDYCATDALKLRGECRKIYLNFVRQVFPEHYKKYLYIYGSDGILKDEYREKLYKKIKALEEKYNITYKTKEELNTEDSIYNRYNNKVIEEAPTLF</sequence>
<dbReference type="SFLD" id="SFLDS00029">
    <property type="entry name" value="Radical_SAM"/>
    <property type="match status" value="1"/>
</dbReference>
<gene>
    <name evidence="5" type="ORF">BRSU_0268</name>
</gene>
<dbReference type="PANTHER" id="PTHR43432:SF5">
    <property type="entry name" value="ELP3_MIAA_NIFB-LIKE RADICAL SAM CORE DOMAIN-CONTAINING PROTEIN"/>
    <property type="match status" value="1"/>
</dbReference>
<dbReference type="PANTHER" id="PTHR43432">
    <property type="entry name" value="SLR0285 PROTEIN"/>
    <property type="match status" value="1"/>
</dbReference>
<name>A0A0G4K3Y6_9SPIR</name>
<evidence type="ECO:0000256" key="2">
    <source>
        <dbReference type="ARBA" id="ARBA00023004"/>
    </source>
</evidence>
<accession>A0A0G4K3Y6</accession>
<dbReference type="Gene3D" id="3.80.30.30">
    <property type="match status" value="1"/>
</dbReference>
<dbReference type="AlphaFoldDB" id="A0A0G4K3Y6"/>
<evidence type="ECO:0000259" key="4">
    <source>
        <dbReference type="SMART" id="SM00729"/>
    </source>
</evidence>
<feature type="domain" description="Elp3/MiaA/NifB-like radical SAM core" evidence="4">
    <location>
        <begin position="22"/>
        <end position="247"/>
    </location>
</feature>
<dbReference type="CDD" id="cd01335">
    <property type="entry name" value="Radical_SAM"/>
    <property type="match status" value="1"/>
</dbReference>
<dbReference type="GO" id="GO:0051536">
    <property type="term" value="F:iron-sulfur cluster binding"/>
    <property type="evidence" value="ECO:0007669"/>
    <property type="project" value="UniProtKB-KW"/>
</dbReference>
<dbReference type="InterPro" id="IPR007197">
    <property type="entry name" value="rSAM"/>
</dbReference>
<keyword evidence="3" id="KW-0411">Iron-sulfur</keyword>
<evidence type="ECO:0000313" key="6">
    <source>
        <dbReference type="Proteomes" id="UP000043763"/>
    </source>
</evidence>
<proteinExistence type="predicted"/>
<keyword evidence="2" id="KW-0408">Iron</keyword>
<dbReference type="InterPro" id="IPR040086">
    <property type="entry name" value="MJ0683-like"/>
</dbReference>
<dbReference type="OrthoDB" id="9785699at2"/>
<evidence type="ECO:0000256" key="1">
    <source>
        <dbReference type="ARBA" id="ARBA00022723"/>
    </source>
</evidence>
<dbReference type="GO" id="GO:0003824">
    <property type="term" value="F:catalytic activity"/>
    <property type="evidence" value="ECO:0007669"/>
    <property type="project" value="InterPro"/>
</dbReference>
<dbReference type="GO" id="GO:0046872">
    <property type="term" value="F:metal ion binding"/>
    <property type="evidence" value="ECO:0007669"/>
    <property type="project" value="UniProtKB-KW"/>
</dbReference>
<dbReference type="Proteomes" id="UP000043763">
    <property type="component" value="Unassembled WGS sequence"/>
</dbReference>
<keyword evidence="1" id="KW-0479">Metal-binding</keyword>
<dbReference type="SMART" id="SM00729">
    <property type="entry name" value="Elp3"/>
    <property type="match status" value="1"/>
</dbReference>
<dbReference type="EMBL" id="CVLB01000001">
    <property type="protein sequence ID" value="CRF31624.1"/>
    <property type="molecule type" value="Genomic_DNA"/>
</dbReference>
<reference evidence="6" key="1">
    <citation type="submission" date="2015-04" db="EMBL/GenBank/DDBJ databases">
        <authorList>
            <person name="Mushtaq Mamoona"/>
        </authorList>
    </citation>
    <scope>NUCLEOTIDE SEQUENCE [LARGE SCALE GENOMIC DNA]</scope>
    <source>
        <strain evidence="6">AN4859/03</strain>
    </source>
</reference>
<dbReference type="Pfam" id="PF04055">
    <property type="entry name" value="Radical_SAM"/>
    <property type="match status" value="1"/>
</dbReference>
<evidence type="ECO:0000313" key="5">
    <source>
        <dbReference type="EMBL" id="CRF31624.1"/>
    </source>
</evidence>
<protein>
    <submittedName>
        <fullName evidence="5">Radical SAM protein</fullName>
    </submittedName>
</protein>
<dbReference type="SFLD" id="SFLDG01084">
    <property type="entry name" value="Uncharacterised_Radical_SAM_Su"/>
    <property type="match status" value="1"/>
</dbReference>
<evidence type="ECO:0000256" key="3">
    <source>
        <dbReference type="ARBA" id="ARBA00023014"/>
    </source>
</evidence>
<dbReference type="InterPro" id="IPR006638">
    <property type="entry name" value="Elp3/MiaA/NifB-like_rSAM"/>
</dbReference>
<dbReference type="InterPro" id="IPR058240">
    <property type="entry name" value="rSAM_sf"/>
</dbReference>
<organism evidence="5 6">
    <name type="scientific">Brachyspira suanatina</name>
    <dbReference type="NCBI Taxonomy" id="381802"/>
    <lineage>
        <taxon>Bacteria</taxon>
        <taxon>Pseudomonadati</taxon>
        <taxon>Spirochaetota</taxon>
        <taxon>Spirochaetia</taxon>
        <taxon>Brachyspirales</taxon>
        <taxon>Brachyspiraceae</taxon>
        <taxon>Brachyspira</taxon>
    </lineage>
</organism>
<keyword evidence="6" id="KW-1185">Reference proteome</keyword>